<protein>
    <submittedName>
        <fullName evidence="3">Uncharacterized protein</fullName>
    </submittedName>
</protein>
<evidence type="ECO:0000256" key="2">
    <source>
        <dbReference type="SAM" id="Phobius"/>
    </source>
</evidence>
<proteinExistence type="predicted"/>
<feature type="transmembrane region" description="Helical" evidence="2">
    <location>
        <begin position="45"/>
        <end position="69"/>
    </location>
</feature>
<feature type="region of interest" description="Disordered" evidence="1">
    <location>
        <begin position="16"/>
        <end position="35"/>
    </location>
</feature>
<accession>D7SJ92</accession>
<gene>
    <name evidence="3" type="ordered locus">VIT_17s0000g02560</name>
</gene>
<evidence type="ECO:0000256" key="1">
    <source>
        <dbReference type="SAM" id="MobiDB-lite"/>
    </source>
</evidence>
<keyword evidence="2" id="KW-1133">Transmembrane helix</keyword>
<dbReference type="HOGENOM" id="CLU_2228105_0_0_1"/>
<name>D7SJ92_VITVI</name>
<dbReference type="InParanoid" id="D7SJ92"/>
<organism evidence="3 4">
    <name type="scientific">Vitis vinifera</name>
    <name type="common">Grape</name>
    <dbReference type="NCBI Taxonomy" id="29760"/>
    <lineage>
        <taxon>Eukaryota</taxon>
        <taxon>Viridiplantae</taxon>
        <taxon>Streptophyta</taxon>
        <taxon>Embryophyta</taxon>
        <taxon>Tracheophyta</taxon>
        <taxon>Spermatophyta</taxon>
        <taxon>Magnoliopsida</taxon>
        <taxon>eudicotyledons</taxon>
        <taxon>Gunneridae</taxon>
        <taxon>Pentapetalae</taxon>
        <taxon>rosids</taxon>
        <taxon>Vitales</taxon>
        <taxon>Vitaceae</taxon>
        <taxon>Viteae</taxon>
        <taxon>Vitis</taxon>
    </lineage>
</organism>
<keyword evidence="4" id="KW-1185">Reference proteome</keyword>
<sequence length="106" mass="12025">MLYQNKQKLTIPTLSLSLSSPAGSSRRRSASPERKQLRSRCFRDMWSFLSCVLWMPFPCTTGLGLHLLLVKWEMLLSLADCHTATDRKKPAWPCQLEVDSGDLLGD</sequence>
<evidence type="ECO:0000313" key="3">
    <source>
        <dbReference type="EMBL" id="CBI15553.3"/>
    </source>
</evidence>
<keyword evidence="2" id="KW-0812">Transmembrane</keyword>
<reference evidence="4" key="1">
    <citation type="journal article" date="2007" name="Nature">
        <title>The grapevine genome sequence suggests ancestral hexaploidization in major angiosperm phyla.</title>
        <authorList>
            <consortium name="The French-Italian Public Consortium for Grapevine Genome Characterization."/>
            <person name="Jaillon O."/>
            <person name="Aury J.-M."/>
            <person name="Noel B."/>
            <person name="Policriti A."/>
            <person name="Clepet C."/>
            <person name="Casagrande A."/>
            <person name="Choisne N."/>
            <person name="Aubourg S."/>
            <person name="Vitulo N."/>
            <person name="Jubin C."/>
            <person name="Vezzi A."/>
            <person name="Legeai F."/>
            <person name="Hugueney P."/>
            <person name="Dasilva C."/>
            <person name="Horner D."/>
            <person name="Mica E."/>
            <person name="Jublot D."/>
            <person name="Poulain J."/>
            <person name="Bruyere C."/>
            <person name="Billault A."/>
            <person name="Segurens B."/>
            <person name="Gouyvenoux M."/>
            <person name="Ugarte E."/>
            <person name="Cattonaro F."/>
            <person name="Anthouard V."/>
            <person name="Vico V."/>
            <person name="Del Fabbro C."/>
            <person name="Alaux M."/>
            <person name="Di Gaspero G."/>
            <person name="Dumas V."/>
            <person name="Felice N."/>
            <person name="Paillard S."/>
            <person name="Juman I."/>
            <person name="Moroldo M."/>
            <person name="Scalabrin S."/>
            <person name="Canaguier A."/>
            <person name="Le Clainche I."/>
            <person name="Malacrida G."/>
            <person name="Durand E."/>
            <person name="Pesole G."/>
            <person name="Laucou V."/>
            <person name="Chatelet P."/>
            <person name="Merdinoglu D."/>
            <person name="Delledonne M."/>
            <person name="Pezzotti M."/>
            <person name="Lecharny A."/>
            <person name="Scarpelli C."/>
            <person name="Artiguenave F."/>
            <person name="Pe M.E."/>
            <person name="Valle G."/>
            <person name="Morgante M."/>
            <person name="Caboche M."/>
            <person name="Adam-Blondon A.-F."/>
            <person name="Weissenbach J."/>
            <person name="Quetier F."/>
            <person name="Wincker P."/>
        </authorList>
    </citation>
    <scope>NUCLEOTIDE SEQUENCE [LARGE SCALE GENOMIC DNA]</scope>
    <source>
        <strain evidence="4">cv. Pinot noir / PN40024</strain>
    </source>
</reference>
<keyword evidence="2" id="KW-0472">Membrane</keyword>
<evidence type="ECO:0000313" key="4">
    <source>
        <dbReference type="Proteomes" id="UP000009183"/>
    </source>
</evidence>
<dbReference type="EMBL" id="FN594950">
    <property type="protein sequence ID" value="CBI15553.3"/>
    <property type="molecule type" value="Genomic_DNA"/>
</dbReference>
<dbReference type="PaxDb" id="29760-VIT_17s0000g02560.t01"/>
<dbReference type="Proteomes" id="UP000009183">
    <property type="component" value="Chromosome 17"/>
</dbReference>
<dbReference type="AlphaFoldDB" id="D7SJ92"/>